<proteinExistence type="inferred from homology"/>
<dbReference type="PROSITE" id="PS50811">
    <property type="entry name" value="WRKY"/>
    <property type="match status" value="1"/>
</dbReference>
<dbReference type="Gene3D" id="2.20.25.80">
    <property type="entry name" value="WRKY domain"/>
    <property type="match status" value="1"/>
</dbReference>
<dbReference type="GO" id="GO:0051707">
    <property type="term" value="P:response to other organism"/>
    <property type="evidence" value="ECO:0007669"/>
    <property type="project" value="UniProtKB-ARBA"/>
</dbReference>
<feature type="region of interest" description="Disordered" evidence="8">
    <location>
        <begin position="263"/>
        <end position="295"/>
    </location>
</feature>
<evidence type="ECO:0000256" key="3">
    <source>
        <dbReference type="ARBA" id="ARBA00023015"/>
    </source>
</evidence>
<dbReference type="SUPFAM" id="SSF118290">
    <property type="entry name" value="WRKY DNA-binding domain"/>
    <property type="match status" value="1"/>
</dbReference>
<dbReference type="Proteomes" id="UP000251960">
    <property type="component" value="Chromosome 6"/>
</dbReference>
<evidence type="ECO:0000256" key="8">
    <source>
        <dbReference type="SAM" id="MobiDB-lite"/>
    </source>
</evidence>
<evidence type="ECO:0000259" key="9">
    <source>
        <dbReference type="PROSITE" id="PS50811"/>
    </source>
</evidence>
<feature type="compositionally biased region" description="Basic and acidic residues" evidence="8">
    <location>
        <begin position="263"/>
        <end position="276"/>
    </location>
</feature>
<protein>
    <submittedName>
        <fullName evidence="10">WRKY transcription factor WRKY28</fullName>
    </submittedName>
</protein>
<evidence type="ECO:0000256" key="2">
    <source>
        <dbReference type="ARBA" id="ARBA00008189"/>
    </source>
</evidence>
<dbReference type="FunFam" id="2.20.25.80:FF:000008">
    <property type="entry name" value="WRKY transcription factor 40"/>
    <property type="match status" value="1"/>
</dbReference>
<dbReference type="ExpressionAtlas" id="A0A3L6EK73">
    <property type="expression patterns" value="baseline and differential"/>
</dbReference>
<keyword evidence="5" id="KW-0804">Transcription</keyword>
<dbReference type="PANTHER" id="PTHR31429">
    <property type="entry name" value="WRKY TRANSCRIPTION FACTOR 36-RELATED"/>
    <property type="match status" value="1"/>
</dbReference>
<dbReference type="Pfam" id="PF03106">
    <property type="entry name" value="WRKY"/>
    <property type="match status" value="1"/>
</dbReference>
<feature type="coiled-coil region" evidence="7">
    <location>
        <begin position="44"/>
        <end position="71"/>
    </location>
</feature>
<comment type="caution">
    <text evidence="10">The sequence shown here is derived from an EMBL/GenBank/DDBJ whole genome shotgun (WGS) entry which is preliminary data.</text>
</comment>
<evidence type="ECO:0000256" key="7">
    <source>
        <dbReference type="SAM" id="Coils"/>
    </source>
</evidence>
<feature type="compositionally biased region" description="Low complexity" evidence="8">
    <location>
        <begin position="278"/>
        <end position="291"/>
    </location>
</feature>
<evidence type="ECO:0000313" key="10">
    <source>
        <dbReference type="EMBL" id="PWZ19687.1"/>
    </source>
</evidence>
<dbReference type="AlphaFoldDB" id="A0A3L6EK73"/>
<dbReference type="GO" id="GO:0043565">
    <property type="term" value="F:sequence-specific DNA binding"/>
    <property type="evidence" value="ECO:0007669"/>
    <property type="project" value="InterPro"/>
</dbReference>
<dbReference type="SMART" id="SM00774">
    <property type="entry name" value="WRKY"/>
    <property type="match status" value="1"/>
</dbReference>
<keyword evidence="3" id="KW-0805">Transcription regulation</keyword>
<feature type="domain" description="WRKY" evidence="9">
    <location>
        <begin position="203"/>
        <end position="269"/>
    </location>
</feature>
<dbReference type="GO" id="GO:0005634">
    <property type="term" value="C:nucleus"/>
    <property type="evidence" value="ECO:0007669"/>
    <property type="project" value="UniProtKB-SubCell"/>
</dbReference>
<evidence type="ECO:0000256" key="5">
    <source>
        <dbReference type="ARBA" id="ARBA00023163"/>
    </source>
</evidence>
<dbReference type="InterPro" id="IPR003657">
    <property type="entry name" value="WRKY_dom"/>
</dbReference>
<evidence type="ECO:0000256" key="4">
    <source>
        <dbReference type="ARBA" id="ARBA00023125"/>
    </source>
</evidence>
<keyword evidence="4" id="KW-0238">DNA-binding</keyword>
<dbReference type="InterPro" id="IPR036576">
    <property type="entry name" value="WRKY_dom_sf"/>
</dbReference>
<comment type="similarity">
    <text evidence="2">Belongs to the WRKY group II-a family.</text>
</comment>
<keyword evidence="6" id="KW-0539">Nucleus</keyword>
<dbReference type="InterPro" id="IPR044810">
    <property type="entry name" value="WRKY_plant"/>
</dbReference>
<dbReference type="GO" id="GO:0003700">
    <property type="term" value="F:DNA-binding transcription factor activity"/>
    <property type="evidence" value="ECO:0007669"/>
    <property type="project" value="InterPro"/>
</dbReference>
<organism evidence="10">
    <name type="scientific">Zea mays</name>
    <name type="common">Maize</name>
    <dbReference type="NCBI Taxonomy" id="4577"/>
    <lineage>
        <taxon>Eukaryota</taxon>
        <taxon>Viridiplantae</taxon>
        <taxon>Streptophyta</taxon>
        <taxon>Embryophyta</taxon>
        <taxon>Tracheophyta</taxon>
        <taxon>Spermatophyta</taxon>
        <taxon>Magnoliopsida</taxon>
        <taxon>Liliopsida</taxon>
        <taxon>Poales</taxon>
        <taxon>Poaceae</taxon>
        <taxon>PACMAD clade</taxon>
        <taxon>Panicoideae</taxon>
        <taxon>Andropogonodae</taxon>
        <taxon>Andropogoneae</taxon>
        <taxon>Tripsacinae</taxon>
        <taxon>Zea</taxon>
    </lineage>
</organism>
<name>A0A3L6EK73_MAIZE</name>
<evidence type="ECO:0000256" key="6">
    <source>
        <dbReference type="ARBA" id="ARBA00023242"/>
    </source>
</evidence>
<keyword evidence="7" id="KW-0175">Coiled coil</keyword>
<feature type="region of interest" description="Disordered" evidence="8">
    <location>
        <begin position="102"/>
        <end position="160"/>
    </location>
</feature>
<reference evidence="10" key="1">
    <citation type="journal article" date="2018" name="Nat. Genet.">
        <title>Extensive intraspecific gene order and gene structural variations between Mo17 and other maize genomes.</title>
        <authorList>
            <person name="Sun S."/>
            <person name="Zhou Y."/>
            <person name="Chen J."/>
            <person name="Shi J."/>
            <person name="Zhao H."/>
            <person name="Zhao H."/>
            <person name="Song W."/>
            <person name="Zhang M."/>
            <person name="Cui Y."/>
            <person name="Dong X."/>
            <person name="Liu H."/>
            <person name="Ma X."/>
            <person name="Jiao Y."/>
            <person name="Wang B."/>
            <person name="Wei X."/>
            <person name="Stein J.C."/>
            <person name="Glaubitz J.C."/>
            <person name="Lu F."/>
            <person name="Yu G."/>
            <person name="Liang C."/>
            <person name="Fengler K."/>
            <person name="Li B."/>
            <person name="Rafalski A."/>
            <person name="Schnable P.S."/>
            <person name="Ware D.H."/>
            <person name="Buckler E.S."/>
            <person name="Lai J."/>
        </authorList>
    </citation>
    <scope>NUCLEOTIDE SEQUENCE [LARGE SCALE GENOMIC DNA]</scope>
    <source>
        <tissue evidence="10">Seedling</tissue>
    </source>
</reference>
<feature type="compositionally biased region" description="Low complexity" evidence="8">
    <location>
        <begin position="102"/>
        <end position="122"/>
    </location>
</feature>
<sequence>MDPWIGQPSLSLDLNVGLPTAARPPATTTAKVLVEEDFLAVEKDREVQVQVQALEAELRRAGEENRRLSDMLRAVVAKYAELQGQVNGMAAPVSTAGNSAAAAAANRQSSASSDDGGSAAGSPSRKRPVRSDSLDTAPQHHNRKPPSPYAAAPAPGPDQMECTSAAVTVVAAAAFHHEPARRIREAERKPKVSRRFVHADPSDLSLVVKDGYQWRKYGQKVTKDNPCPRAYFRCSLAPSCPVKKKVQRSADDSAVLVATYEGDHNHARPPQHDGAAKRSSAPPAGEAARPPAQAPAPLPLQMMQQQKQEAGPSSEVARKNLAEHMAVTLTRDPGFKAALVSALSGRILDQGL</sequence>
<accession>A0A3L6EK73</accession>
<evidence type="ECO:0000256" key="1">
    <source>
        <dbReference type="ARBA" id="ARBA00004123"/>
    </source>
</evidence>
<gene>
    <name evidence="10" type="primary">WRKY28_2</name>
    <name evidence="10" type="ORF">Zm00014a_029139</name>
</gene>
<dbReference type="PANTHER" id="PTHR31429:SF33">
    <property type="entry name" value="WRKY TRANSCRIPTION FACTOR WRKY28"/>
    <property type="match status" value="1"/>
</dbReference>
<dbReference type="EMBL" id="NCVQ01000007">
    <property type="protein sequence ID" value="PWZ19687.1"/>
    <property type="molecule type" value="Genomic_DNA"/>
</dbReference>
<comment type="subcellular location">
    <subcellularLocation>
        <location evidence="1">Nucleus</location>
    </subcellularLocation>
</comment>